<protein>
    <submittedName>
        <fullName evidence="2">Uncharacterized protein</fullName>
    </submittedName>
</protein>
<comment type="caution">
    <text evidence="2">The sequence shown here is derived from an EMBL/GenBank/DDBJ whole genome shotgun (WGS) entry which is preliminary data.</text>
</comment>
<accession>A0ABS8UQB0</accession>
<feature type="compositionally biased region" description="Polar residues" evidence="1">
    <location>
        <begin position="157"/>
        <end position="174"/>
    </location>
</feature>
<feature type="compositionally biased region" description="Basic and acidic residues" evidence="1">
    <location>
        <begin position="141"/>
        <end position="150"/>
    </location>
</feature>
<name>A0ABS8UQB0_DATST</name>
<evidence type="ECO:0000256" key="1">
    <source>
        <dbReference type="SAM" id="MobiDB-lite"/>
    </source>
</evidence>
<evidence type="ECO:0000313" key="2">
    <source>
        <dbReference type="EMBL" id="MCD9561112.1"/>
    </source>
</evidence>
<organism evidence="2 3">
    <name type="scientific">Datura stramonium</name>
    <name type="common">Jimsonweed</name>
    <name type="synonym">Common thornapple</name>
    <dbReference type="NCBI Taxonomy" id="4076"/>
    <lineage>
        <taxon>Eukaryota</taxon>
        <taxon>Viridiplantae</taxon>
        <taxon>Streptophyta</taxon>
        <taxon>Embryophyta</taxon>
        <taxon>Tracheophyta</taxon>
        <taxon>Spermatophyta</taxon>
        <taxon>Magnoliopsida</taxon>
        <taxon>eudicotyledons</taxon>
        <taxon>Gunneridae</taxon>
        <taxon>Pentapetalae</taxon>
        <taxon>asterids</taxon>
        <taxon>lamiids</taxon>
        <taxon>Solanales</taxon>
        <taxon>Solanaceae</taxon>
        <taxon>Solanoideae</taxon>
        <taxon>Datureae</taxon>
        <taxon>Datura</taxon>
    </lineage>
</organism>
<proteinExistence type="predicted"/>
<feature type="compositionally biased region" description="Basic residues" evidence="1">
    <location>
        <begin position="112"/>
        <end position="122"/>
    </location>
</feature>
<feature type="region of interest" description="Disordered" evidence="1">
    <location>
        <begin position="42"/>
        <end position="174"/>
    </location>
</feature>
<keyword evidence="3" id="KW-1185">Reference proteome</keyword>
<dbReference type="EMBL" id="JACEIK010002429">
    <property type="protein sequence ID" value="MCD9561112.1"/>
    <property type="molecule type" value="Genomic_DNA"/>
</dbReference>
<evidence type="ECO:0000313" key="3">
    <source>
        <dbReference type="Proteomes" id="UP000823775"/>
    </source>
</evidence>
<dbReference type="Proteomes" id="UP000823775">
    <property type="component" value="Unassembled WGS sequence"/>
</dbReference>
<reference evidence="2 3" key="1">
    <citation type="journal article" date="2021" name="BMC Genomics">
        <title>Datura genome reveals duplications of psychoactive alkaloid biosynthetic genes and high mutation rate following tissue culture.</title>
        <authorList>
            <person name="Rajewski A."/>
            <person name="Carter-House D."/>
            <person name="Stajich J."/>
            <person name="Litt A."/>
        </authorList>
    </citation>
    <scope>NUCLEOTIDE SEQUENCE [LARGE SCALE GENOMIC DNA]</scope>
    <source>
        <strain evidence="2">AR-01</strain>
    </source>
</reference>
<sequence>MCSSAPYLHKGDLLVEKGTSFNILAHGDQLIVQSLTQMAMTDERLPSSERTVSRSPSPTPKSPVLTSTPKWDGTPISLNLQHNGDEGEKETEEELLVRVKRGKTVSQPSSSKRTRLLKRFPTKKIASSSKRRPGDLINEDVPEKSVDPSKSKPRFVPTSQTTKGPGTSFATEFS</sequence>
<gene>
    <name evidence="2" type="ORF">HAX54_020074</name>
</gene>